<dbReference type="GeneID" id="98407072"/>
<reference evidence="1 2" key="1">
    <citation type="submission" date="2020-10" db="EMBL/GenBank/DDBJ databases">
        <title>Complete genome sequence of Cupriavidus basilensis CCUG 49340T.</title>
        <authorList>
            <person name="Salva-Serra F."/>
            <person name="Donoso R.A."/>
            <person name="Cho K.H."/>
            <person name="Yoo J.A."/>
            <person name="Lee K."/>
            <person name="Yoon S.-H."/>
            <person name="Perez-Pantoja D."/>
            <person name="Moore E.R.B."/>
        </authorList>
    </citation>
    <scope>NUCLEOTIDE SEQUENCE [LARGE SCALE GENOMIC DNA]</scope>
    <source>
        <strain evidence="2">CCUG 49340</strain>
        <plasmid evidence="1 2">pRK1-3</plasmid>
    </source>
</reference>
<evidence type="ECO:0000313" key="2">
    <source>
        <dbReference type="Proteomes" id="UP000397656"/>
    </source>
</evidence>
<protein>
    <submittedName>
        <fullName evidence="1">Uncharacterized protein</fullName>
    </submittedName>
</protein>
<proteinExistence type="predicted"/>
<gene>
    <name evidence="1" type="ORF">F7R26_039565</name>
</gene>
<dbReference type="AlphaFoldDB" id="A0A7M2HDE6"/>
<name>A0A7M2HDE6_9BURK</name>
<organism evidence="1 2">
    <name type="scientific">Cupriavidus basilensis</name>
    <dbReference type="NCBI Taxonomy" id="68895"/>
    <lineage>
        <taxon>Bacteria</taxon>
        <taxon>Pseudomonadati</taxon>
        <taxon>Pseudomonadota</taxon>
        <taxon>Betaproteobacteria</taxon>
        <taxon>Burkholderiales</taxon>
        <taxon>Burkholderiaceae</taxon>
        <taxon>Cupriavidus</taxon>
    </lineage>
</organism>
<accession>A0A7M2HDE6</accession>
<sequence length="53" mass="5755">MGGYVEEEPTSPEDHAWNEAKIKLGLAGVPDDELGEDAVATVTDLAKQYLPKR</sequence>
<dbReference type="Proteomes" id="UP000397656">
    <property type="component" value="Plasmid pRK1-3"/>
</dbReference>
<evidence type="ECO:0000313" key="1">
    <source>
        <dbReference type="EMBL" id="QOT82212.1"/>
    </source>
</evidence>
<keyword evidence="1" id="KW-0614">Plasmid</keyword>
<geneLocation type="plasmid" evidence="1 2">
    <name>pRK1-3</name>
</geneLocation>
<dbReference type="RefSeq" id="WP_170301898.1">
    <property type="nucleotide sequence ID" value="NZ_CP062807.1"/>
</dbReference>
<dbReference type="EMBL" id="CP062807">
    <property type="protein sequence ID" value="QOT82212.1"/>
    <property type="molecule type" value="Genomic_DNA"/>
</dbReference>